<dbReference type="OrthoDB" id="5846501at2759"/>
<dbReference type="EnsemblMetazoa" id="PPA05851.1">
    <property type="protein sequence ID" value="PPA05851.1"/>
    <property type="gene ID" value="WBGene00095405"/>
</dbReference>
<keyword evidence="3" id="KW-1133">Transmembrane helix</keyword>
<sequence length="313" mass="35547">MNIIPHIVATGLALASVIGLLINFIVLYAIVRGRLLFKRQSSSVYILSASSIVMEIFMILVHLAYLVPAIYTQSWLFDGGMHSAGVRGFSFAFLYCWYYTTLSHILISTTRLYSVVRWSSSLTNGTVLALVILTHLLSLAGAVCTDVLFPCCKIYLNYMIYTYFSDHITGIFNYSEYIIELPVNASSSACSFVCYTVIILYMRWVSREVTGEIGYKRRHQEYVYAMQFAAMAAFYTISWLTFRIFPPIVQRAPHLDWLYGITTLFVLFNSWSNAFVYLVNNAEIKRVLRRTAKKVLQTSSARAIEGQNASSVQ</sequence>
<reference evidence="6" key="1">
    <citation type="journal article" date="2008" name="Nat. Genet.">
        <title>The Pristionchus pacificus genome provides a unique perspective on nematode lifestyle and parasitism.</title>
        <authorList>
            <person name="Dieterich C."/>
            <person name="Clifton S.W."/>
            <person name="Schuster L.N."/>
            <person name="Chinwalla A."/>
            <person name="Delehaunty K."/>
            <person name="Dinkelacker I."/>
            <person name="Fulton L."/>
            <person name="Fulton R."/>
            <person name="Godfrey J."/>
            <person name="Minx P."/>
            <person name="Mitreva M."/>
            <person name="Roeseler W."/>
            <person name="Tian H."/>
            <person name="Witte H."/>
            <person name="Yang S.P."/>
            <person name="Wilson R.K."/>
            <person name="Sommer R.J."/>
        </authorList>
    </citation>
    <scope>NUCLEOTIDE SEQUENCE [LARGE SCALE GENOMIC DNA]</scope>
    <source>
        <strain evidence="6">PS312</strain>
    </source>
</reference>
<keyword evidence="2" id="KW-0812">Transmembrane</keyword>
<accession>A0A8R1U6L1</accession>
<evidence type="ECO:0000313" key="5">
    <source>
        <dbReference type="EnsemblMetazoa" id="PPA05851.1"/>
    </source>
</evidence>
<evidence type="ECO:0000313" key="6">
    <source>
        <dbReference type="Proteomes" id="UP000005239"/>
    </source>
</evidence>
<dbReference type="AlphaFoldDB" id="A0A2A6CQ92"/>
<keyword evidence="6" id="KW-1185">Reference proteome</keyword>
<evidence type="ECO:0000256" key="1">
    <source>
        <dbReference type="ARBA" id="ARBA00004370"/>
    </source>
</evidence>
<keyword evidence="4" id="KW-0472">Membrane</keyword>
<name>A0A2A6CQ92_PRIPA</name>
<dbReference type="GO" id="GO:0016020">
    <property type="term" value="C:membrane"/>
    <property type="evidence" value="ECO:0007669"/>
    <property type="project" value="UniProtKB-SubCell"/>
</dbReference>
<dbReference type="PANTHER" id="PTHR22718">
    <property type="entry name" value="SERPENTINE RECEPTOR, CLASS X"/>
    <property type="match status" value="1"/>
</dbReference>
<evidence type="ECO:0000256" key="2">
    <source>
        <dbReference type="ARBA" id="ARBA00022692"/>
    </source>
</evidence>
<reference evidence="5" key="2">
    <citation type="submission" date="2022-06" db="UniProtKB">
        <authorList>
            <consortium name="EnsemblMetazoa"/>
        </authorList>
    </citation>
    <scope>IDENTIFICATION</scope>
    <source>
        <strain evidence="5">PS312</strain>
    </source>
</reference>
<accession>A0A2A6CQ92</accession>
<dbReference type="Proteomes" id="UP000005239">
    <property type="component" value="Unassembled WGS sequence"/>
</dbReference>
<proteinExistence type="predicted"/>
<dbReference type="InterPro" id="IPR017452">
    <property type="entry name" value="GPCR_Rhodpsn_7TM"/>
</dbReference>
<dbReference type="SUPFAM" id="SSF81321">
    <property type="entry name" value="Family A G protein-coupled receptor-like"/>
    <property type="match status" value="1"/>
</dbReference>
<evidence type="ECO:0000256" key="3">
    <source>
        <dbReference type="ARBA" id="ARBA00022989"/>
    </source>
</evidence>
<gene>
    <name evidence="5" type="primary">WBGene00095405</name>
</gene>
<dbReference type="Gene3D" id="1.20.1070.10">
    <property type="entry name" value="Rhodopsin 7-helix transmembrane proteins"/>
    <property type="match status" value="1"/>
</dbReference>
<dbReference type="PANTHER" id="PTHR22718:SF11">
    <property type="entry name" value="7TM GPCR SERPENTINE RECEPTOR CLASS X (SRX) DOMAIN-CONTAINING PROTEIN"/>
    <property type="match status" value="1"/>
</dbReference>
<evidence type="ECO:0000256" key="4">
    <source>
        <dbReference type="ARBA" id="ARBA00023136"/>
    </source>
</evidence>
<dbReference type="PROSITE" id="PS50262">
    <property type="entry name" value="G_PROTEIN_RECEP_F1_2"/>
    <property type="match status" value="1"/>
</dbReference>
<protein>
    <submittedName>
        <fullName evidence="5">G_PROTEIN_RECEP_F1_2 domain-containing protein</fullName>
    </submittedName>
</protein>
<organism evidence="5 6">
    <name type="scientific">Pristionchus pacificus</name>
    <name type="common">Parasitic nematode worm</name>
    <dbReference type="NCBI Taxonomy" id="54126"/>
    <lineage>
        <taxon>Eukaryota</taxon>
        <taxon>Metazoa</taxon>
        <taxon>Ecdysozoa</taxon>
        <taxon>Nematoda</taxon>
        <taxon>Chromadorea</taxon>
        <taxon>Rhabditida</taxon>
        <taxon>Rhabditina</taxon>
        <taxon>Diplogasteromorpha</taxon>
        <taxon>Diplogasteroidea</taxon>
        <taxon>Neodiplogasteridae</taxon>
        <taxon>Pristionchus</taxon>
    </lineage>
</organism>
<dbReference type="CDD" id="cd00637">
    <property type="entry name" value="7tm_classA_rhodopsin-like"/>
    <property type="match status" value="1"/>
</dbReference>
<comment type="subcellular location">
    <subcellularLocation>
        <location evidence="1">Membrane</location>
    </subcellularLocation>
</comment>